<reference evidence="1 2" key="1">
    <citation type="journal article" date="2021" name="bioRxiv">
        <title>Unraveling nitrogen, sulfur and carbon metabolic pathways and microbial community transcriptional responses to substrate deprivation and toxicity stresses in a bioreactor mimicking anoxic brackish coastal sediment conditions.</title>
        <authorList>
            <person name="Martins P.D."/>
            <person name="Echeveste M.J."/>
            <person name="Arshad A."/>
            <person name="Kurth J."/>
            <person name="Ouboter H."/>
            <person name="Jetten M.S.M."/>
            <person name="Welte C.U."/>
        </authorList>
    </citation>
    <scope>NUCLEOTIDE SEQUENCE [LARGE SCALE GENOMIC DNA]</scope>
    <source>
        <strain evidence="1">MAG_38</strain>
    </source>
</reference>
<evidence type="ECO:0000313" key="2">
    <source>
        <dbReference type="Proteomes" id="UP001197609"/>
    </source>
</evidence>
<organism evidence="1 2">
    <name type="scientific">Candidatus Methylomirabilis tolerans</name>
    <dbReference type="NCBI Taxonomy" id="3123416"/>
    <lineage>
        <taxon>Bacteria</taxon>
        <taxon>Candidatus Methylomirabilota</taxon>
        <taxon>Candidatus Methylomirabilia</taxon>
        <taxon>Candidatus Methylomirabilales</taxon>
        <taxon>Candidatus Methylomirabilaceae</taxon>
        <taxon>Candidatus Methylomirabilis</taxon>
    </lineage>
</organism>
<gene>
    <name evidence="1" type="ORF">K8G79_03015</name>
</gene>
<sequence length="45" mass="4891">MSERILFDGSAALAKVVRRIKTLVEFSGVPRGSIGEVTNCNIRAK</sequence>
<evidence type="ECO:0000313" key="1">
    <source>
        <dbReference type="EMBL" id="MBZ0159107.1"/>
    </source>
</evidence>
<protein>
    <submittedName>
        <fullName evidence="1">Uncharacterized protein</fullName>
    </submittedName>
</protein>
<dbReference type="EMBL" id="JAIOIU010000033">
    <property type="protein sequence ID" value="MBZ0159107.1"/>
    <property type="molecule type" value="Genomic_DNA"/>
</dbReference>
<comment type="caution">
    <text evidence="1">The sequence shown here is derived from an EMBL/GenBank/DDBJ whole genome shotgun (WGS) entry which is preliminary data.</text>
</comment>
<name>A0AAJ1AJ49_9BACT</name>
<accession>A0AAJ1AJ49</accession>
<proteinExistence type="predicted"/>
<dbReference type="Proteomes" id="UP001197609">
    <property type="component" value="Unassembled WGS sequence"/>
</dbReference>
<dbReference type="AlphaFoldDB" id="A0AAJ1AJ49"/>